<proteinExistence type="predicted"/>
<organism evidence="2 3">
    <name type="scientific">Lysobacter stagni</name>
    <dbReference type="NCBI Taxonomy" id="3045172"/>
    <lineage>
        <taxon>Bacteria</taxon>
        <taxon>Pseudomonadati</taxon>
        <taxon>Pseudomonadota</taxon>
        <taxon>Gammaproteobacteria</taxon>
        <taxon>Lysobacterales</taxon>
        <taxon>Lysobacteraceae</taxon>
        <taxon>Lysobacter</taxon>
    </lineage>
</organism>
<gene>
    <name evidence="2" type="ORF">QLQ15_17705</name>
</gene>
<dbReference type="RefSeq" id="WP_283214223.1">
    <property type="nucleotide sequence ID" value="NZ_JASGBI010000002.1"/>
</dbReference>
<evidence type="ECO:0000256" key="1">
    <source>
        <dbReference type="SAM" id="MobiDB-lite"/>
    </source>
</evidence>
<protein>
    <submittedName>
        <fullName evidence="2">Uncharacterized protein</fullName>
    </submittedName>
</protein>
<keyword evidence="3" id="KW-1185">Reference proteome</keyword>
<comment type="caution">
    <text evidence="2">The sequence shown here is derived from an EMBL/GenBank/DDBJ whole genome shotgun (WGS) entry which is preliminary data.</text>
</comment>
<evidence type="ECO:0000313" key="3">
    <source>
        <dbReference type="Proteomes" id="UP001321580"/>
    </source>
</evidence>
<dbReference type="EMBL" id="JASGBI010000002">
    <property type="protein sequence ID" value="MDI9240742.1"/>
    <property type="molecule type" value="Genomic_DNA"/>
</dbReference>
<name>A0ABT6XKR1_9GAMM</name>
<sequence length="77" mass="8215">MKVVTTVTLHHREKPDDKDVEVLAPGEHDLPDSVAKSLIKQGHAKRVEVAKAQEAAKEKAQAGSVQVKQVGKGAPAK</sequence>
<dbReference type="Proteomes" id="UP001321580">
    <property type="component" value="Unassembled WGS sequence"/>
</dbReference>
<evidence type="ECO:0000313" key="2">
    <source>
        <dbReference type="EMBL" id="MDI9240742.1"/>
    </source>
</evidence>
<reference evidence="2 3" key="1">
    <citation type="submission" date="2023-05" db="EMBL/GenBank/DDBJ databases">
        <title>Lysobacter sp. strain LF1 Genome sequencing and assembly.</title>
        <authorList>
            <person name="Jung Y."/>
        </authorList>
    </citation>
    <scope>NUCLEOTIDE SEQUENCE [LARGE SCALE GENOMIC DNA]</scope>
    <source>
        <strain evidence="2 3">LF1</strain>
    </source>
</reference>
<feature type="region of interest" description="Disordered" evidence="1">
    <location>
        <begin position="57"/>
        <end position="77"/>
    </location>
</feature>
<accession>A0ABT6XKR1</accession>